<reference evidence="1 2" key="1">
    <citation type="submission" date="2021-02" db="EMBL/GenBank/DDBJ databases">
        <title>Paracoccus methylovroum sp.nov., a new methanol and methylamine utilizing methylotrophic denitrifer.</title>
        <authorList>
            <person name="Timsy T."/>
            <person name="Behrendt U."/>
            <person name="Ulrich A."/>
            <person name="Spanner T."/>
            <person name="Foesel B.U."/>
            <person name="Horn M.A."/>
            <person name="Kolb S."/>
        </authorList>
    </citation>
    <scope>NUCLEOTIDE SEQUENCE [LARGE SCALE GENOMIC DNA]</scope>
    <source>
        <strain evidence="1 2">H4-D09</strain>
    </source>
</reference>
<organism evidence="1 2">
    <name type="scientific">Paracoccus methylovorus</name>
    <dbReference type="NCBI Taxonomy" id="2812658"/>
    <lineage>
        <taxon>Bacteria</taxon>
        <taxon>Pseudomonadati</taxon>
        <taxon>Pseudomonadota</taxon>
        <taxon>Alphaproteobacteria</taxon>
        <taxon>Rhodobacterales</taxon>
        <taxon>Paracoccaceae</taxon>
        <taxon>Paracoccus</taxon>
    </lineage>
</organism>
<evidence type="ECO:0000313" key="1">
    <source>
        <dbReference type="EMBL" id="QRZ14714.1"/>
    </source>
</evidence>
<proteinExistence type="predicted"/>
<dbReference type="RefSeq" id="WP_205295686.1">
    <property type="nucleotide sequence ID" value="NZ_CP070371.1"/>
</dbReference>
<dbReference type="Proteomes" id="UP000663629">
    <property type="component" value="Chromosome 2"/>
</dbReference>
<gene>
    <name evidence="1" type="ORF">JWJ88_17265</name>
</gene>
<keyword evidence="2" id="KW-1185">Reference proteome</keyword>
<accession>A0ABX7JM42</accession>
<name>A0ABX7JM42_9RHOB</name>
<evidence type="ECO:0000313" key="2">
    <source>
        <dbReference type="Proteomes" id="UP000663629"/>
    </source>
</evidence>
<dbReference type="EMBL" id="CP070371">
    <property type="protein sequence ID" value="QRZ14714.1"/>
    <property type="molecule type" value="Genomic_DNA"/>
</dbReference>
<sequence>MKATTDQKRRFMAAVRSGRMMFGEIVKVSGLTFQHVFDIYAEGVTAGRLRMGDDAPGFRFIEEVRQ</sequence>
<protein>
    <submittedName>
        <fullName evidence="1">Uncharacterized protein</fullName>
    </submittedName>
</protein>